<dbReference type="Proteomes" id="UP000023152">
    <property type="component" value="Unassembled WGS sequence"/>
</dbReference>
<keyword evidence="3 5" id="KW-1133">Transmembrane helix</keyword>
<evidence type="ECO:0000256" key="2">
    <source>
        <dbReference type="ARBA" id="ARBA00022692"/>
    </source>
</evidence>
<keyword evidence="4 5" id="KW-0472">Membrane</keyword>
<protein>
    <submittedName>
        <fullName evidence="6">Uncharacterized protein</fullName>
    </submittedName>
</protein>
<dbReference type="EMBL" id="ASPP01023497">
    <property type="protein sequence ID" value="ETO10390.1"/>
    <property type="molecule type" value="Genomic_DNA"/>
</dbReference>
<evidence type="ECO:0000313" key="6">
    <source>
        <dbReference type="EMBL" id="ETO10390.1"/>
    </source>
</evidence>
<evidence type="ECO:0000256" key="3">
    <source>
        <dbReference type="ARBA" id="ARBA00022989"/>
    </source>
</evidence>
<evidence type="ECO:0000256" key="5">
    <source>
        <dbReference type="SAM" id="Phobius"/>
    </source>
</evidence>
<dbReference type="OrthoDB" id="410267at2759"/>
<evidence type="ECO:0000313" key="7">
    <source>
        <dbReference type="Proteomes" id="UP000023152"/>
    </source>
</evidence>
<comment type="caution">
    <text evidence="6">The sequence shown here is derived from an EMBL/GenBank/DDBJ whole genome shotgun (WGS) entry which is preliminary data.</text>
</comment>
<feature type="transmembrane region" description="Helical" evidence="5">
    <location>
        <begin position="80"/>
        <end position="99"/>
    </location>
</feature>
<dbReference type="GO" id="GO:0016020">
    <property type="term" value="C:membrane"/>
    <property type="evidence" value="ECO:0007669"/>
    <property type="project" value="UniProtKB-SubCell"/>
</dbReference>
<feature type="transmembrane region" description="Helical" evidence="5">
    <location>
        <begin position="309"/>
        <end position="328"/>
    </location>
</feature>
<feature type="transmembrane region" description="Helical" evidence="5">
    <location>
        <begin position="198"/>
        <end position="218"/>
    </location>
</feature>
<evidence type="ECO:0000256" key="4">
    <source>
        <dbReference type="ARBA" id="ARBA00023136"/>
    </source>
</evidence>
<name>X6MBJ6_RETFI</name>
<keyword evidence="7" id="KW-1185">Reference proteome</keyword>
<gene>
    <name evidence="6" type="ORF">RFI_26988</name>
</gene>
<accession>X6MBJ6</accession>
<dbReference type="AlphaFoldDB" id="X6MBJ6"/>
<comment type="subcellular location">
    <subcellularLocation>
        <location evidence="1">Membrane</location>
        <topology evidence="1">Multi-pass membrane protein</topology>
    </subcellularLocation>
</comment>
<keyword evidence="2 5" id="KW-0812">Transmembrane</keyword>
<proteinExistence type="predicted"/>
<reference evidence="6 7" key="1">
    <citation type="journal article" date="2013" name="Curr. Biol.">
        <title>The Genome of the Foraminiferan Reticulomyxa filosa.</title>
        <authorList>
            <person name="Glockner G."/>
            <person name="Hulsmann N."/>
            <person name="Schleicher M."/>
            <person name="Noegel A.A."/>
            <person name="Eichinger L."/>
            <person name="Gallinger C."/>
            <person name="Pawlowski J."/>
            <person name="Sierra R."/>
            <person name="Euteneuer U."/>
            <person name="Pillet L."/>
            <person name="Moustafa A."/>
            <person name="Platzer M."/>
            <person name="Groth M."/>
            <person name="Szafranski K."/>
            <person name="Schliwa M."/>
        </authorList>
    </citation>
    <scope>NUCLEOTIDE SEQUENCE [LARGE SCALE GENOMIC DNA]</scope>
</reference>
<dbReference type="InterPro" id="IPR036259">
    <property type="entry name" value="MFS_trans_sf"/>
</dbReference>
<evidence type="ECO:0000256" key="1">
    <source>
        <dbReference type="ARBA" id="ARBA00004141"/>
    </source>
</evidence>
<dbReference type="PANTHER" id="PTHR21576">
    <property type="entry name" value="UNCHARACTERIZED NODULIN-LIKE PROTEIN"/>
    <property type="match status" value="1"/>
</dbReference>
<dbReference type="PANTHER" id="PTHR21576:SF158">
    <property type="entry name" value="RIBOSOMAL RNA-PROCESSING PROTEIN 12-LIKE CONSERVED DOMAIN-CONTAINING PROTEIN"/>
    <property type="match status" value="1"/>
</dbReference>
<feature type="transmembrane region" description="Helical" evidence="5">
    <location>
        <begin position="230"/>
        <end position="249"/>
    </location>
</feature>
<feature type="transmembrane region" description="Helical" evidence="5">
    <location>
        <begin position="47"/>
        <end position="68"/>
    </location>
</feature>
<sequence length="508" mass="57883">MNFSGRLCAGRLKDKYQRIASLMAIGALMCVLHGSICFIHNPYILLFNAMTIGSCFGWLFGTIVVISCELWGNRYIAGNYAALDFSPSLGSVIFATLTAGELYAYQQNRQAHPNDDNYCYGVQCFRYCFAICSFSSTFKVDNSYVKKYNRTIIHLTSKYITSNKDTTSNSEIKGRSHGNFFNRIQSSVAYHIMSNSSFFWVGSFGVVCGSSVIVHSIFEKVETSANDKRRRFVLGCVLVSVGINFLSYYAYPDNERNVGTKLDPIRRGGLWSCIIENLEISGLKFLAFYKTQPKTCHMPTLRNVDLFNIKINLANLFFIIDGIASYIIFKSKHYYLILLYSSFLNFFDKIISKIPSNHKSDRKKNQETDNFLKTKKKHWDTFKKSATLIIALQADPKMVHLHIRKGCSAERFDSIEDCTEEAVKMLDIEHWAPAKVRRCLAEQLSMVVVNEQQLVEGLCLDDNIRDGGGDGDVFWTVSGKTVPTQTHTHTKMVTTFRVHKKNQLRKRY</sequence>
<organism evidence="6 7">
    <name type="scientific">Reticulomyxa filosa</name>
    <dbReference type="NCBI Taxonomy" id="46433"/>
    <lineage>
        <taxon>Eukaryota</taxon>
        <taxon>Sar</taxon>
        <taxon>Rhizaria</taxon>
        <taxon>Retaria</taxon>
        <taxon>Foraminifera</taxon>
        <taxon>Monothalamids</taxon>
        <taxon>Reticulomyxidae</taxon>
        <taxon>Reticulomyxa</taxon>
    </lineage>
</organism>
<dbReference type="SUPFAM" id="SSF103473">
    <property type="entry name" value="MFS general substrate transporter"/>
    <property type="match status" value="1"/>
</dbReference>
<feature type="transmembrane region" description="Helical" evidence="5">
    <location>
        <begin position="20"/>
        <end position="41"/>
    </location>
</feature>